<reference evidence="4 5" key="1">
    <citation type="journal article" date="2019" name="Nat. Ecol. Evol.">
        <title>Megaphylogeny resolves global patterns of mushroom evolution.</title>
        <authorList>
            <person name="Varga T."/>
            <person name="Krizsan K."/>
            <person name="Foldi C."/>
            <person name="Dima B."/>
            <person name="Sanchez-Garcia M."/>
            <person name="Sanchez-Ramirez S."/>
            <person name="Szollosi G.J."/>
            <person name="Szarkandi J.G."/>
            <person name="Papp V."/>
            <person name="Albert L."/>
            <person name="Andreopoulos W."/>
            <person name="Angelini C."/>
            <person name="Antonin V."/>
            <person name="Barry K.W."/>
            <person name="Bougher N.L."/>
            <person name="Buchanan P."/>
            <person name="Buyck B."/>
            <person name="Bense V."/>
            <person name="Catcheside P."/>
            <person name="Chovatia M."/>
            <person name="Cooper J."/>
            <person name="Damon W."/>
            <person name="Desjardin D."/>
            <person name="Finy P."/>
            <person name="Geml J."/>
            <person name="Haridas S."/>
            <person name="Hughes K."/>
            <person name="Justo A."/>
            <person name="Karasinski D."/>
            <person name="Kautmanova I."/>
            <person name="Kiss B."/>
            <person name="Kocsube S."/>
            <person name="Kotiranta H."/>
            <person name="LaButti K.M."/>
            <person name="Lechner B.E."/>
            <person name="Liimatainen K."/>
            <person name="Lipzen A."/>
            <person name="Lukacs Z."/>
            <person name="Mihaltcheva S."/>
            <person name="Morgado L.N."/>
            <person name="Niskanen T."/>
            <person name="Noordeloos M.E."/>
            <person name="Ohm R.A."/>
            <person name="Ortiz-Santana B."/>
            <person name="Ovrebo C."/>
            <person name="Racz N."/>
            <person name="Riley R."/>
            <person name="Savchenko A."/>
            <person name="Shiryaev A."/>
            <person name="Soop K."/>
            <person name="Spirin V."/>
            <person name="Szebenyi C."/>
            <person name="Tomsovsky M."/>
            <person name="Tulloss R.E."/>
            <person name="Uehling J."/>
            <person name="Grigoriev I.V."/>
            <person name="Vagvolgyi C."/>
            <person name="Papp T."/>
            <person name="Martin F.M."/>
            <person name="Miettinen O."/>
            <person name="Hibbett D.S."/>
            <person name="Nagy L.G."/>
        </authorList>
    </citation>
    <scope>NUCLEOTIDE SEQUENCE [LARGE SCALE GENOMIC DNA]</scope>
    <source>
        <strain evidence="4 5">CBS 309.79</strain>
    </source>
</reference>
<evidence type="ECO:0000256" key="1">
    <source>
        <dbReference type="PROSITE-ProRule" id="PRU00529"/>
    </source>
</evidence>
<evidence type="ECO:0000313" key="4">
    <source>
        <dbReference type="EMBL" id="TFK99456.1"/>
    </source>
</evidence>
<dbReference type="AlphaFoldDB" id="A0A5C3QD31"/>
<dbReference type="InterPro" id="IPR004114">
    <property type="entry name" value="THUMP_dom"/>
</dbReference>
<sequence length="301" mass="34034">MPTDTSKKQGRKRKYRHDGTPVWSKRTIDGPGIWVSCVKGKEKQTIGELYDLLDSLATDIWPEDSDDSDDDAAPVPPPQATDGEQQFSSTGEGLSIEDQLAREIETMKKPRREHQRFANCITNTPCVVFIGCRAPVDPVQLVQAHVHQVEKSGTSRSRYTQRMVPSSETCVANLPEVVAMCRRLIVPHFTQEREGEKTYRIELRIRNHTTFARPQIIDEIAKCIPDTYKVDLGNPALFILVEVFKSVCGMSIVDDYYQYQKYNVMALAKSQDESRELPSGRVNQKKTEEMGAEKPSIQAES</sequence>
<dbReference type="PANTHER" id="PTHR13452">
    <property type="entry name" value="THUMP DOMAIN CONTAINING PROTEIN 1-RELATED"/>
    <property type="match status" value="1"/>
</dbReference>
<dbReference type="STRING" id="1884261.A0A5C3QD31"/>
<dbReference type="SUPFAM" id="SSF143437">
    <property type="entry name" value="THUMP domain-like"/>
    <property type="match status" value="1"/>
</dbReference>
<feature type="region of interest" description="Disordered" evidence="2">
    <location>
        <begin position="60"/>
        <end position="96"/>
    </location>
</feature>
<dbReference type="Gene3D" id="3.30.2300.10">
    <property type="entry name" value="THUMP superfamily"/>
    <property type="match status" value="1"/>
</dbReference>
<dbReference type="PANTHER" id="PTHR13452:SF10">
    <property type="entry name" value="THUMP DOMAIN-CONTAINING PROTEIN 1"/>
    <property type="match status" value="1"/>
</dbReference>
<dbReference type="OrthoDB" id="367221at2759"/>
<dbReference type="Pfam" id="PF02926">
    <property type="entry name" value="THUMP"/>
    <property type="match status" value="1"/>
</dbReference>
<feature type="domain" description="THUMP" evidence="3">
    <location>
        <begin position="148"/>
        <end position="254"/>
    </location>
</feature>
<feature type="compositionally biased region" description="Polar residues" evidence="2">
    <location>
        <begin position="82"/>
        <end position="92"/>
    </location>
</feature>
<dbReference type="FunFam" id="3.30.2300.10:FF:000001">
    <property type="entry name" value="THUMP domain-containing protein 1"/>
    <property type="match status" value="1"/>
</dbReference>
<dbReference type="EMBL" id="ML178833">
    <property type="protein sequence ID" value="TFK99456.1"/>
    <property type="molecule type" value="Genomic_DNA"/>
</dbReference>
<accession>A0A5C3QD31</accession>
<proteinExistence type="predicted"/>
<feature type="compositionally biased region" description="Acidic residues" evidence="2">
    <location>
        <begin position="61"/>
        <end position="72"/>
    </location>
</feature>
<name>A0A5C3QD31_9AGAR</name>
<dbReference type="PROSITE" id="PS51165">
    <property type="entry name" value="THUMP"/>
    <property type="match status" value="1"/>
</dbReference>
<dbReference type="InterPro" id="IPR040183">
    <property type="entry name" value="THUMPD1-like"/>
</dbReference>
<evidence type="ECO:0000256" key="2">
    <source>
        <dbReference type="SAM" id="MobiDB-lite"/>
    </source>
</evidence>
<keyword evidence="1" id="KW-0694">RNA-binding</keyword>
<dbReference type="Proteomes" id="UP000305067">
    <property type="component" value="Unassembled WGS sequence"/>
</dbReference>
<protein>
    <recommendedName>
        <fullName evidence="3">THUMP domain-containing protein</fullName>
    </recommendedName>
</protein>
<dbReference type="CDD" id="cd11717">
    <property type="entry name" value="THUMP_THUMPD1_like"/>
    <property type="match status" value="1"/>
</dbReference>
<feature type="region of interest" description="Disordered" evidence="2">
    <location>
        <begin position="270"/>
        <end position="301"/>
    </location>
</feature>
<evidence type="ECO:0000313" key="5">
    <source>
        <dbReference type="Proteomes" id="UP000305067"/>
    </source>
</evidence>
<keyword evidence="5" id="KW-1185">Reference proteome</keyword>
<organism evidence="4 5">
    <name type="scientific">Pterulicium gracile</name>
    <dbReference type="NCBI Taxonomy" id="1884261"/>
    <lineage>
        <taxon>Eukaryota</taxon>
        <taxon>Fungi</taxon>
        <taxon>Dikarya</taxon>
        <taxon>Basidiomycota</taxon>
        <taxon>Agaricomycotina</taxon>
        <taxon>Agaricomycetes</taxon>
        <taxon>Agaricomycetidae</taxon>
        <taxon>Agaricales</taxon>
        <taxon>Pleurotineae</taxon>
        <taxon>Pterulaceae</taxon>
        <taxon>Pterulicium</taxon>
    </lineage>
</organism>
<feature type="region of interest" description="Disordered" evidence="2">
    <location>
        <begin position="1"/>
        <end position="26"/>
    </location>
</feature>
<evidence type="ECO:0000259" key="3">
    <source>
        <dbReference type="PROSITE" id="PS51165"/>
    </source>
</evidence>
<dbReference type="SMART" id="SM00981">
    <property type="entry name" value="THUMP"/>
    <property type="match status" value="1"/>
</dbReference>
<dbReference type="GO" id="GO:0006400">
    <property type="term" value="P:tRNA modification"/>
    <property type="evidence" value="ECO:0007669"/>
    <property type="project" value="InterPro"/>
</dbReference>
<gene>
    <name evidence="4" type="ORF">BDV98DRAFT_168224</name>
</gene>
<dbReference type="GO" id="GO:0003723">
    <property type="term" value="F:RNA binding"/>
    <property type="evidence" value="ECO:0007669"/>
    <property type="project" value="UniProtKB-UniRule"/>
</dbReference>